<dbReference type="CDD" id="cd01068">
    <property type="entry name" value="globin_sensor"/>
    <property type="match status" value="1"/>
</dbReference>
<protein>
    <recommendedName>
        <fullName evidence="1">Globin-sensor domain-containing protein</fullName>
    </recommendedName>
</protein>
<evidence type="ECO:0000313" key="2">
    <source>
        <dbReference type="EMBL" id="MCW2309328.1"/>
    </source>
</evidence>
<dbReference type="InterPro" id="IPR039379">
    <property type="entry name" value="Protoglobin_sensor_dom"/>
</dbReference>
<feature type="domain" description="Globin-sensor" evidence="1">
    <location>
        <begin position="36"/>
        <end position="152"/>
    </location>
</feature>
<accession>A0ABT3HG00</accession>
<dbReference type="InterPro" id="IPR044398">
    <property type="entry name" value="Globin-sensor_dom"/>
</dbReference>
<proteinExistence type="predicted"/>
<dbReference type="EMBL" id="JAOQNS010000012">
    <property type="protein sequence ID" value="MCW2309328.1"/>
    <property type="molecule type" value="Genomic_DNA"/>
</dbReference>
<gene>
    <name evidence="2" type="ORF">M2319_003682</name>
</gene>
<dbReference type="SUPFAM" id="SSF46458">
    <property type="entry name" value="Globin-like"/>
    <property type="match status" value="1"/>
</dbReference>
<dbReference type="InterPro" id="IPR012292">
    <property type="entry name" value="Globin/Proto"/>
</dbReference>
<evidence type="ECO:0000313" key="3">
    <source>
        <dbReference type="Proteomes" id="UP001209755"/>
    </source>
</evidence>
<reference evidence="3" key="1">
    <citation type="submission" date="2023-07" db="EMBL/GenBank/DDBJ databases">
        <title>Genome sequencing of Purple Non-Sulfur Bacteria from various extreme environments.</title>
        <authorList>
            <person name="Mayer M."/>
        </authorList>
    </citation>
    <scope>NUCLEOTIDE SEQUENCE [LARGE SCALE GENOMIC DNA]</scope>
    <source>
        <strain evidence="3">DSM 17935</strain>
    </source>
</reference>
<dbReference type="Gene3D" id="1.10.490.10">
    <property type="entry name" value="Globins"/>
    <property type="match status" value="1"/>
</dbReference>
<organism evidence="2 3">
    <name type="scientific">Rhodobium gokarnense</name>
    <dbReference type="NCBI Taxonomy" id="364296"/>
    <lineage>
        <taxon>Bacteria</taxon>
        <taxon>Pseudomonadati</taxon>
        <taxon>Pseudomonadota</taxon>
        <taxon>Alphaproteobacteria</taxon>
        <taxon>Hyphomicrobiales</taxon>
        <taxon>Rhodobiaceae</taxon>
        <taxon>Rhodobium</taxon>
    </lineage>
</organism>
<dbReference type="Proteomes" id="UP001209755">
    <property type="component" value="Unassembled WGS sequence"/>
</dbReference>
<dbReference type="RefSeq" id="WP_264602915.1">
    <property type="nucleotide sequence ID" value="NZ_JAOQNS010000012.1"/>
</dbReference>
<dbReference type="Pfam" id="PF11563">
    <property type="entry name" value="Protoglobin"/>
    <property type="match status" value="1"/>
</dbReference>
<keyword evidence="3" id="KW-1185">Reference proteome</keyword>
<sequence length="166" mass="19770">MDIRNPDMPDAGDDDRGDAGIWFQNEEIGPDLREKLWSIISLEFEQILDRFYDRIENSSNQWMIEKLDRSLIKHKQINHWRQLVLYPVDEDYESRLRNMHVLHLNIGMKHSFYISSYMYLLNAFQKEILRHSSGPREAYELIVAMNSIITDDMVRALDVEVNIIEL</sequence>
<dbReference type="InterPro" id="IPR009050">
    <property type="entry name" value="Globin-like_sf"/>
</dbReference>
<comment type="caution">
    <text evidence="2">The sequence shown here is derived from an EMBL/GenBank/DDBJ whole genome shotgun (WGS) entry which is preliminary data.</text>
</comment>
<evidence type="ECO:0000259" key="1">
    <source>
        <dbReference type="Pfam" id="PF11563"/>
    </source>
</evidence>
<name>A0ABT3HG00_9HYPH</name>